<feature type="non-terminal residue" evidence="1">
    <location>
        <position position="1"/>
    </location>
</feature>
<comment type="caution">
    <text evidence="1">The sequence shown here is derived from an EMBL/GenBank/DDBJ whole genome shotgun (WGS) entry which is preliminary data.</text>
</comment>
<gene>
    <name evidence="1" type="ORF">RPERSI_LOCUS13483</name>
</gene>
<evidence type="ECO:0000313" key="1">
    <source>
        <dbReference type="EMBL" id="CAG8744303.1"/>
    </source>
</evidence>
<feature type="non-terminal residue" evidence="1">
    <location>
        <position position="85"/>
    </location>
</feature>
<evidence type="ECO:0000313" key="2">
    <source>
        <dbReference type="Proteomes" id="UP000789920"/>
    </source>
</evidence>
<reference evidence="1" key="1">
    <citation type="submission" date="2021-06" db="EMBL/GenBank/DDBJ databases">
        <authorList>
            <person name="Kallberg Y."/>
            <person name="Tangrot J."/>
            <person name="Rosling A."/>
        </authorList>
    </citation>
    <scope>NUCLEOTIDE SEQUENCE</scope>
    <source>
        <strain evidence="1">MA461A</strain>
    </source>
</reference>
<organism evidence="1 2">
    <name type="scientific">Racocetra persica</name>
    <dbReference type="NCBI Taxonomy" id="160502"/>
    <lineage>
        <taxon>Eukaryota</taxon>
        <taxon>Fungi</taxon>
        <taxon>Fungi incertae sedis</taxon>
        <taxon>Mucoromycota</taxon>
        <taxon>Glomeromycotina</taxon>
        <taxon>Glomeromycetes</taxon>
        <taxon>Diversisporales</taxon>
        <taxon>Gigasporaceae</taxon>
        <taxon>Racocetra</taxon>
    </lineage>
</organism>
<name>A0ACA9QAD3_9GLOM</name>
<accession>A0ACA9QAD3</accession>
<proteinExistence type="predicted"/>
<dbReference type="Proteomes" id="UP000789920">
    <property type="component" value="Unassembled WGS sequence"/>
</dbReference>
<dbReference type="EMBL" id="CAJVQC010029998">
    <property type="protein sequence ID" value="CAG8744303.1"/>
    <property type="molecule type" value="Genomic_DNA"/>
</dbReference>
<protein>
    <submittedName>
        <fullName evidence="1">35043_t:CDS:1</fullName>
    </submittedName>
</protein>
<sequence>IVERLKNLYSNPLPSEINIPSDEWIHLQFCSTNATTIRVMHYTSQFNYCQWVCLISADDKHKIPIREDIAVSTDIQNRHSIVAQE</sequence>
<keyword evidence="2" id="KW-1185">Reference proteome</keyword>